<keyword evidence="2" id="KW-1185">Reference proteome</keyword>
<gene>
    <name evidence="1" type="ORF">GC096_30360</name>
</gene>
<dbReference type="InterPro" id="IPR029083">
    <property type="entry name" value="Imm32"/>
</dbReference>
<sequence>MDFVVVNLNNDEDTPEFPNKDNVGHVEILENNRVMITLSKNGLIGFAQELLRLAYNDYKSSYHVHVDPSEKGYLSQAMGFFSMPNSDELIISCGDFEPIDSYLKEK</sequence>
<name>A0ABX1XII8_9BACL</name>
<dbReference type="RefSeq" id="WP_171635592.1">
    <property type="nucleotide sequence ID" value="NZ_WHNY01000075.1"/>
</dbReference>
<protein>
    <submittedName>
        <fullName evidence="1">Uncharacterized protein</fullName>
    </submittedName>
</protein>
<comment type="caution">
    <text evidence="1">The sequence shown here is derived from an EMBL/GenBank/DDBJ whole genome shotgun (WGS) entry which is preliminary data.</text>
</comment>
<evidence type="ECO:0000313" key="1">
    <source>
        <dbReference type="EMBL" id="NOU68335.1"/>
    </source>
</evidence>
<accession>A0ABX1XII8</accession>
<reference evidence="1 2" key="1">
    <citation type="submission" date="2019-10" db="EMBL/GenBank/DDBJ databases">
        <title>Description of Paenibacillus humi sp. nov.</title>
        <authorList>
            <person name="Carlier A."/>
            <person name="Qi S."/>
        </authorList>
    </citation>
    <scope>NUCLEOTIDE SEQUENCE [LARGE SCALE GENOMIC DNA]</scope>
    <source>
        <strain evidence="1 2">LMG 31461</strain>
    </source>
</reference>
<proteinExistence type="predicted"/>
<organism evidence="1 2">
    <name type="scientific">Paenibacillus plantarum</name>
    <dbReference type="NCBI Taxonomy" id="2654975"/>
    <lineage>
        <taxon>Bacteria</taxon>
        <taxon>Bacillati</taxon>
        <taxon>Bacillota</taxon>
        <taxon>Bacilli</taxon>
        <taxon>Bacillales</taxon>
        <taxon>Paenibacillaceae</taxon>
        <taxon>Paenibacillus</taxon>
    </lineage>
</organism>
<evidence type="ECO:0000313" key="2">
    <source>
        <dbReference type="Proteomes" id="UP000653578"/>
    </source>
</evidence>
<dbReference type="Proteomes" id="UP000653578">
    <property type="component" value="Unassembled WGS sequence"/>
</dbReference>
<dbReference type="Pfam" id="PF15566">
    <property type="entry name" value="Imm32"/>
    <property type="match status" value="1"/>
</dbReference>
<dbReference type="EMBL" id="WHNY01000075">
    <property type="protein sequence ID" value="NOU68335.1"/>
    <property type="molecule type" value="Genomic_DNA"/>
</dbReference>